<keyword evidence="3" id="KW-1185">Reference proteome</keyword>
<feature type="domain" description="Thioester reductase (TE)" evidence="1">
    <location>
        <begin position="6"/>
        <end position="275"/>
    </location>
</feature>
<evidence type="ECO:0000313" key="3">
    <source>
        <dbReference type="Proteomes" id="UP001207742"/>
    </source>
</evidence>
<dbReference type="EMBL" id="JAPDNS010000001">
    <property type="protein sequence ID" value="MCW3483655.1"/>
    <property type="molecule type" value="Genomic_DNA"/>
</dbReference>
<reference evidence="2 3" key="1">
    <citation type="submission" date="2022-10" db="EMBL/GenBank/DDBJ databases">
        <title>Chitinophaga nivalis PC15 sp. nov., isolated from Pyeongchang county, South Korea.</title>
        <authorList>
            <person name="Trinh H.N."/>
        </authorList>
    </citation>
    <scope>NUCLEOTIDE SEQUENCE [LARGE SCALE GENOMIC DNA]</scope>
    <source>
        <strain evidence="2 3">PC14</strain>
    </source>
</reference>
<evidence type="ECO:0000313" key="2">
    <source>
        <dbReference type="EMBL" id="MCW3483655.1"/>
    </source>
</evidence>
<accession>A0ABT3IIM6</accession>
<dbReference type="SUPFAM" id="SSF51735">
    <property type="entry name" value="NAD(P)-binding Rossmann-fold domains"/>
    <property type="match status" value="1"/>
</dbReference>
<proteinExistence type="predicted"/>
<name>A0ABT3IIM6_9BACT</name>
<dbReference type="Pfam" id="PF07993">
    <property type="entry name" value="NAD_binding_4"/>
    <property type="match status" value="1"/>
</dbReference>
<organism evidence="2 3">
    <name type="scientific">Chitinophaga nivalis</name>
    <dbReference type="NCBI Taxonomy" id="2991709"/>
    <lineage>
        <taxon>Bacteria</taxon>
        <taxon>Pseudomonadati</taxon>
        <taxon>Bacteroidota</taxon>
        <taxon>Chitinophagia</taxon>
        <taxon>Chitinophagales</taxon>
        <taxon>Chitinophagaceae</taxon>
        <taxon>Chitinophaga</taxon>
    </lineage>
</organism>
<dbReference type="InterPro" id="IPR036291">
    <property type="entry name" value="NAD(P)-bd_dom_sf"/>
</dbReference>
<dbReference type="RefSeq" id="WP_264729175.1">
    <property type="nucleotide sequence ID" value="NZ_JAPDNR010000001.1"/>
</dbReference>
<sequence length="388" mass="44701">METILLTGSTGILGREILYQLLKEMMSGKAMHLLLPVRSLPDKSALDRLLEVLNAPDKPHYLSAYPSEQFLTGIEVIDTDLAVHDPHAISQIKKYKNIYLIHNASNTNLYYDNKALLEVYENNYLATLRLLEQLTGHIRKFIFISTAYCTGLLKGLVKNEYHDFDEAGRLYPMGLHKQQRNHYEYYKLLTEHEIIHYCNKKGISWQILRPSMIGGRLLDAPLYRIARYNVFYLMGICLYKWRMESPDQTSPHIRIFANPDMPLNIVPVDYLAAAIVHLRTDDDVTEANTVSSKGIPLHYGLSVLIHPWDISFDITREIPTDPNHLETFFYSKIGAWMAEYLQLPVHEFDTSLLRQKIAHIPEPDMIASFAALYDYAVKSEFGRVKNPV</sequence>
<evidence type="ECO:0000259" key="1">
    <source>
        <dbReference type="Pfam" id="PF07993"/>
    </source>
</evidence>
<comment type="caution">
    <text evidence="2">The sequence shown here is derived from an EMBL/GenBank/DDBJ whole genome shotgun (WGS) entry which is preliminary data.</text>
</comment>
<gene>
    <name evidence="2" type="ORF">OL497_07105</name>
</gene>
<dbReference type="PANTHER" id="PTHR43000">
    <property type="entry name" value="DTDP-D-GLUCOSE 4,6-DEHYDRATASE-RELATED"/>
    <property type="match status" value="1"/>
</dbReference>
<protein>
    <submittedName>
        <fullName evidence="2">SDR family oxidoreductase</fullName>
    </submittedName>
</protein>
<dbReference type="Gene3D" id="3.40.50.720">
    <property type="entry name" value="NAD(P)-binding Rossmann-like Domain"/>
    <property type="match status" value="1"/>
</dbReference>
<dbReference type="InterPro" id="IPR013120">
    <property type="entry name" value="FAR_NAD-bd"/>
</dbReference>
<dbReference type="Proteomes" id="UP001207742">
    <property type="component" value="Unassembled WGS sequence"/>
</dbReference>